<dbReference type="EMBL" id="RIBW01000029">
    <property type="protein sequence ID" value="RUL95734.1"/>
    <property type="molecule type" value="Genomic_DNA"/>
</dbReference>
<reference evidence="1 2" key="1">
    <citation type="journal article" date="2015" name="Int. J. Syst. Evol. Microbiol.">
        <title>Rhizobium anhuiense sp. nov., isolated from effective nodules of Vicia faba and Pisum sativum.</title>
        <authorList>
            <person name="Zhang Y.J."/>
            <person name="Zheng W.T."/>
            <person name="Everall I."/>
            <person name="Young J.P."/>
            <person name="Zhang X.X."/>
            <person name="Tian C.F."/>
            <person name="Sui X.H."/>
            <person name="Wang E.T."/>
            <person name="Chen W.X."/>
        </authorList>
    </citation>
    <scope>NUCLEOTIDE SEQUENCE [LARGE SCALE GENOMIC DNA]</scope>
    <source>
        <strain evidence="1 2">CCBAU 23252</strain>
    </source>
</reference>
<evidence type="ECO:0000313" key="1">
    <source>
        <dbReference type="EMBL" id="RUL95734.1"/>
    </source>
</evidence>
<name>A0A3S0Q0D2_9HYPH</name>
<accession>A0A3S0Q0D2</accession>
<proteinExistence type="predicted"/>
<gene>
    <name evidence="1" type="ORF">EEQ99_33585</name>
</gene>
<evidence type="ECO:0000313" key="2">
    <source>
        <dbReference type="Proteomes" id="UP000273611"/>
    </source>
</evidence>
<comment type="caution">
    <text evidence="1">The sequence shown here is derived from an EMBL/GenBank/DDBJ whole genome shotgun (WGS) entry which is preliminary data.</text>
</comment>
<protein>
    <submittedName>
        <fullName evidence="1">Uncharacterized protein</fullName>
    </submittedName>
</protein>
<sequence length="90" mass="10507">MLWLYFHCDRYFKVIFVVTIDDRLNVIFQYKLSYFRHAGMHRDEAETCRKSALNPAANAGRPAFQLLSNIDSDKVLMLPRRGYPDVADPP</sequence>
<dbReference type="Proteomes" id="UP000273611">
    <property type="component" value="Unassembled WGS sequence"/>
</dbReference>
<dbReference type="AlphaFoldDB" id="A0A3S0Q0D2"/>
<organism evidence="1 2">
    <name type="scientific">Rhizobium anhuiense</name>
    <dbReference type="NCBI Taxonomy" id="1184720"/>
    <lineage>
        <taxon>Bacteria</taxon>
        <taxon>Pseudomonadati</taxon>
        <taxon>Pseudomonadota</taxon>
        <taxon>Alphaproteobacteria</taxon>
        <taxon>Hyphomicrobiales</taxon>
        <taxon>Rhizobiaceae</taxon>
        <taxon>Rhizobium/Agrobacterium group</taxon>
        <taxon>Rhizobium</taxon>
    </lineage>
</organism>